<reference evidence="2" key="1">
    <citation type="journal article" date="2002" name="Science">
        <title>The draft genome of Ciona intestinalis: insights into chordate and vertebrate origins.</title>
        <authorList>
            <person name="Dehal P."/>
            <person name="Satou Y."/>
            <person name="Campbell R.K."/>
            <person name="Chapman J."/>
            <person name="Degnan B."/>
            <person name="De Tomaso A."/>
            <person name="Davidson B."/>
            <person name="Di Gregorio A."/>
            <person name="Gelpke M."/>
            <person name="Goodstein D.M."/>
            <person name="Harafuji N."/>
            <person name="Hastings K.E."/>
            <person name="Ho I."/>
            <person name="Hotta K."/>
            <person name="Huang W."/>
            <person name="Kawashima T."/>
            <person name="Lemaire P."/>
            <person name="Martinez D."/>
            <person name="Meinertzhagen I.A."/>
            <person name="Necula S."/>
            <person name="Nonaka M."/>
            <person name="Putnam N."/>
            <person name="Rash S."/>
            <person name="Saiga H."/>
            <person name="Satake M."/>
            <person name="Terry A."/>
            <person name="Yamada L."/>
            <person name="Wang H.G."/>
            <person name="Awazu S."/>
            <person name="Azumi K."/>
            <person name="Boore J."/>
            <person name="Branno M."/>
            <person name="Chin-Bow S."/>
            <person name="DeSantis R."/>
            <person name="Doyle S."/>
            <person name="Francino P."/>
            <person name="Keys D.N."/>
            <person name="Haga S."/>
            <person name="Hayashi H."/>
            <person name="Hino K."/>
            <person name="Imai K.S."/>
            <person name="Inaba K."/>
            <person name="Kano S."/>
            <person name="Kobayashi K."/>
            <person name="Kobayashi M."/>
            <person name="Lee B.I."/>
            <person name="Makabe K.W."/>
            <person name="Manohar C."/>
            <person name="Matassi G."/>
            <person name="Medina M."/>
            <person name="Mochizuki Y."/>
            <person name="Mount S."/>
            <person name="Morishita T."/>
            <person name="Miura S."/>
            <person name="Nakayama A."/>
            <person name="Nishizaka S."/>
            <person name="Nomoto H."/>
            <person name="Ohta F."/>
            <person name="Oishi K."/>
            <person name="Rigoutsos I."/>
            <person name="Sano M."/>
            <person name="Sasaki A."/>
            <person name="Sasakura Y."/>
            <person name="Shoguchi E."/>
            <person name="Shin-i T."/>
            <person name="Spagnuolo A."/>
            <person name="Stainier D."/>
            <person name="Suzuki M.M."/>
            <person name="Tassy O."/>
            <person name="Takatori N."/>
            <person name="Tokuoka M."/>
            <person name="Yagi K."/>
            <person name="Yoshizaki F."/>
            <person name="Wada S."/>
            <person name="Zhang C."/>
            <person name="Hyatt P.D."/>
            <person name="Larimer F."/>
            <person name="Detter C."/>
            <person name="Doggett N."/>
            <person name="Glavina T."/>
            <person name="Hawkins T."/>
            <person name="Richardson P."/>
            <person name="Lucas S."/>
            <person name="Kohara Y."/>
            <person name="Levine M."/>
            <person name="Satoh N."/>
            <person name="Rokhsar D.S."/>
        </authorList>
    </citation>
    <scope>NUCLEOTIDE SEQUENCE [LARGE SCALE GENOMIC DNA]</scope>
</reference>
<keyword evidence="2" id="KW-1185">Reference proteome</keyword>
<dbReference type="InParanoid" id="F7BHK7"/>
<protein>
    <submittedName>
        <fullName evidence="1">Uncharacterized protein</fullName>
    </submittedName>
</protein>
<dbReference type="AlphaFoldDB" id="F7BHK7"/>
<sequence length="58" mass="6834">MGVVIMVAVGMRGKIYYRPRNSSICGTNFKLKCTKHRYQLVKWGNMELVSFFFCPIWK</sequence>
<reference evidence="1" key="3">
    <citation type="submission" date="2025-08" db="UniProtKB">
        <authorList>
            <consortium name="Ensembl"/>
        </authorList>
    </citation>
    <scope>IDENTIFICATION</scope>
</reference>
<name>F7BHK7_CIOIN</name>
<reference evidence="1" key="2">
    <citation type="journal article" date="2008" name="Genome Biol.">
        <title>Improved genome assembly and evidence-based global gene model set for the chordate Ciona intestinalis: new insight into intron and operon populations.</title>
        <authorList>
            <person name="Satou Y."/>
            <person name="Mineta K."/>
            <person name="Ogasawara M."/>
            <person name="Sasakura Y."/>
            <person name="Shoguchi E."/>
            <person name="Ueno K."/>
            <person name="Yamada L."/>
            <person name="Matsumoto J."/>
            <person name="Wasserscheid J."/>
            <person name="Dewar K."/>
            <person name="Wiley G.B."/>
            <person name="Macmil S.L."/>
            <person name="Roe B.A."/>
            <person name="Zeller R.W."/>
            <person name="Hastings K.E."/>
            <person name="Lemaire P."/>
            <person name="Lindquist E."/>
            <person name="Endo T."/>
            <person name="Hotta K."/>
            <person name="Inaba K."/>
        </authorList>
    </citation>
    <scope>NUCLEOTIDE SEQUENCE [LARGE SCALE GENOMIC DNA]</scope>
    <source>
        <strain evidence="1">wild type</strain>
    </source>
</reference>
<dbReference type="HOGENOM" id="CLU_2978428_0_0_1"/>
<reference evidence="1" key="4">
    <citation type="submission" date="2025-09" db="UniProtKB">
        <authorList>
            <consortium name="Ensembl"/>
        </authorList>
    </citation>
    <scope>IDENTIFICATION</scope>
</reference>
<dbReference type="EMBL" id="EAAA01002208">
    <property type="status" value="NOT_ANNOTATED_CDS"/>
    <property type="molecule type" value="Genomic_DNA"/>
</dbReference>
<accession>F7BHK7</accession>
<organism evidence="1 2">
    <name type="scientific">Ciona intestinalis</name>
    <name type="common">Transparent sea squirt</name>
    <name type="synonym">Ascidia intestinalis</name>
    <dbReference type="NCBI Taxonomy" id="7719"/>
    <lineage>
        <taxon>Eukaryota</taxon>
        <taxon>Metazoa</taxon>
        <taxon>Chordata</taxon>
        <taxon>Tunicata</taxon>
        <taxon>Ascidiacea</taxon>
        <taxon>Phlebobranchia</taxon>
        <taxon>Cionidae</taxon>
        <taxon>Ciona</taxon>
    </lineage>
</organism>
<evidence type="ECO:0000313" key="2">
    <source>
        <dbReference type="Proteomes" id="UP000008144"/>
    </source>
</evidence>
<dbReference type="Ensembl" id="ENSCINT00000021502.3">
    <property type="protein sequence ID" value="ENSCINP00000021502.3"/>
    <property type="gene ID" value="ENSCING00000017595.2"/>
</dbReference>
<evidence type="ECO:0000313" key="1">
    <source>
        <dbReference type="Ensembl" id="ENSCINP00000021502.3"/>
    </source>
</evidence>
<proteinExistence type="predicted"/>
<dbReference type="Proteomes" id="UP000008144">
    <property type="component" value="Chromosome 5"/>
</dbReference>